<name>A0A0S7BR86_9BACT</name>
<keyword evidence="2" id="KW-1185">Reference proteome</keyword>
<dbReference type="Proteomes" id="UP000053091">
    <property type="component" value="Unassembled WGS sequence"/>
</dbReference>
<evidence type="ECO:0000313" key="1">
    <source>
        <dbReference type="EMBL" id="GAP43333.1"/>
    </source>
</evidence>
<organism evidence="1">
    <name type="scientific">Lentimicrobium saccharophilum</name>
    <dbReference type="NCBI Taxonomy" id="1678841"/>
    <lineage>
        <taxon>Bacteria</taxon>
        <taxon>Pseudomonadati</taxon>
        <taxon>Bacteroidota</taxon>
        <taxon>Bacteroidia</taxon>
        <taxon>Bacteroidales</taxon>
        <taxon>Lentimicrobiaceae</taxon>
        <taxon>Lentimicrobium</taxon>
    </lineage>
</organism>
<dbReference type="EMBL" id="DF968182">
    <property type="protein sequence ID" value="GAP43333.1"/>
    <property type="molecule type" value="Genomic_DNA"/>
</dbReference>
<proteinExistence type="predicted"/>
<protein>
    <submittedName>
        <fullName evidence="1">Uncharacterized protein</fullName>
    </submittedName>
</protein>
<dbReference type="AlphaFoldDB" id="A0A0S7BR86"/>
<reference evidence="1" key="1">
    <citation type="journal article" date="2015" name="Genome Announc.">
        <title>Draft Genome Sequence of Bacteroidales Strain TBC1, a Novel Isolate from a Methanogenic Wastewater Treatment System.</title>
        <authorList>
            <person name="Tourlousse D.M."/>
            <person name="Matsuura N."/>
            <person name="Sun L."/>
            <person name="Toyonaga M."/>
            <person name="Kuroda K."/>
            <person name="Ohashi A."/>
            <person name="Cruz R."/>
            <person name="Yamaguchi T."/>
            <person name="Sekiguchi Y."/>
        </authorList>
    </citation>
    <scope>NUCLEOTIDE SEQUENCE [LARGE SCALE GENOMIC DNA]</scope>
    <source>
        <strain evidence="1">TBC1</strain>
    </source>
</reference>
<accession>A0A0S7BR86</accession>
<evidence type="ECO:0000313" key="2">
    <source>
        <dbReference type="Proteomes" id="UP000053091"/>
    </source>
</evidence>
<sequence>MCPVGLVRLVPAGPGWSRLVSAGLGYARPPPLDHHRPATAARPPLPGHRCPQARTSTSVPINVQALPESGRACTANPSTTVVDYLISFSIHPERSGGAGDFTFFTGLASSSFSSTSTAFSMPGSMPLASCSGRSTTSISG</sequence>
<gene>
    <name evidence="1" type="ORF">TBC1_111486</name>
</gene>
<dbReference type="STRING" id="1678841.TBC1_111486"/>